<protein>
    <submittedName>
        <fullName evidence="1">DcrB-related protein</fullName>
    </submittedName>
</protein>
<dbReference type="RefSeq" id="WP_095923098.1">
    <property type="nucleotide sequence ID" value="NZ_CBCSED010000003.1"/>
</dbReference>
<dbReference type="InterPro" id="IPR016123">
    <property type="entry name" value="Mog1/PsbP_a/b/a-sand"/>
</dbReference>
<comment type="caution">
    <text evidence="1">The sequence shown here is derived from an EMBL/GenBank/DDBJ whole genome shotgun (WGS) entry which is preliminary data.</text>
</comment>
<organism evidence="1 2">
    <name type="scientific">Rahnella victoriana</name>
    <dbReference type="NCBI Taxonomy" id="1510570"/>
    <lineage>
        <taxon>Bacteria</taxon>
        <taxon>Pseudomonadati</taxon>
        <taxon>Pseudomonadota</taxon>
        <taxon>Gammaproteobacteria</taxon>
        <taxon>Enterobacterales</taxon>
        <taxon>Yersiniaceae</taxon>
        <taxon>Rahnella</taxon>
    </lineage>
</organism>
<dbReference type="InterPro" id="IPR014894">
    <property type="entry name" value="DcrB/EagT6"/>
</dbReference>
<proteinExistence type="predicted"/>
<dbReference type="EMBL" id="JADOBH010000002">
    <property type="protein sequence ID" value="MBF7956838.1"/>
    <property type="molecule type" value="Genomic_DNA"/>
</dbReference>
<accession>A0ABS0DSI4</accession>
<keyword evidence="2" id="KW-1185">Reference proteome</keyword>
<dbReference type="Pfam" id="PF08786">
    <property type="entry name" value="DcrB"/>
    <property type="match status" value="1"/>
</dbReference>
<evidence type="ECO:0000313" key="1">
    <source>
        <dbReference type="EMBL" id="MBF7956838.1"/>
    </source>
</evidence>
<dbReference type="Proteomes" id="UP000600307">
    <property type="component" value="Unassembled WGS sequence"/>
</dbReference>
<sequence length="146" mass="16959">MDNRLVCLEGMLYFDEEVRTQTINIVSFRTGQQITVNRDRLLPGRTFAEHISQQISNAEKIFNQFNFVKMDEMNEGNLFADTIQVIYTFLSGPGAGKRVWQVTYACLFSKDELINFTSIYPDEASMQNEISRLQHCARHFILNHNL</sequence>
<name>A0ABS0DSI4_9GAMM</name>
<evidence type="ECO:0000313" key="2">
    <source>
        <dbReference type="Proteomes" id="UP000600307"/>
    </source>
</evidence>
<dbReference type="SUPFAM" id="SSF55724">
    <property type="entry name" value="Mog1p/PsbP-like"/>
    <property type="match status" value="1"/>
</dbReference>
<dbReference type="Gene3D" id="3.40.1000.10">
    <property type="entry name" value="Mog1/PsbP, alpha/beta/alpha sandwich"/>
    <property type="match status" value="1"/>
</dbReference>
<reference evidence="1 2" key="1">
    <citation type="submission" date="2020-11" db="EMBL/GenBank/DDBJ databases">
        <title>Taxonomic investigation of Rahnella spp.</title>
        <authorList>
            <person name="Lee S.D."/>
        </authorList>
    </citation>
    <scope>NUCLEOTIDE SEQUENCE [LARGE SCALE GENOMIC DNA]</scope>
    <source>
        <strain evidence="1 2">SAP-10</strain>
    </source>
</reference>
<gene>
    <name evidence="1" type="ORF">IV431_14865</name>
</gene>